<dbReference type="Proteomes" id="UP000465778">
    <property type="component" value="Unassembled WGS sequence"/>
</dbReference>
<name>A0A800MU34_CYTFI</name>
<dbReference type="RefSeq" id="WP_159346004.1">
    <property type="nucleotide sequence ID" value="NZ_JBALOT010000066.1"/>
</dbReference>
<dbReference type="InterPro" id="IPR010064">
    <property type="entry name" value="HK97-gp10_tail"/>
</dbReference>
<evidence type="ECO:0000313" key="1">
    <source>
        <dbReference type="EMBL" id="KAF0822513.1"/>
    </source>
</evidence>
<dbReference type="Pfam" id="PF04883">
    <property type="entry name" value="HK97-gp10_like"/>
    <property type="match status" value="1"/>
</dbReference>
<evidence type="ECO:0000313" key="2">
    <source>
        <dbReference type="Proteomes" id="UP000465778"/>
    </source>
</evidence>
<sequence>MLNLTGMDQLLRQIEQMGNKVEGEVEKKALKEGAEHLRNKMEENAPRGKTGNLASEIVVGDIKNGNVEIGGDQQGKAFYGHFQEFGTSRQKAQPFMAPTLENESQTTQDKMANVIKRELGL</sequence>
<dbReference type="NCBIfam" id="TIGR01725">
    <property type="entry name" value="phge_HK97_gp10"/>
    <property type="match status" value="1"/>
</dbReference>
<protein>
    <submittedName>
        <fullName evidence="1">Phage protein, HK97 gp10 family</fullName>
    </submittedName>
</protein>
<dbReference type="AlphaFoldDB" id="A0A800MU34"/>
<gene>
    <name evidence="1" type="ORF">KIS1582_3730</name>
</gene>
<dbReference type="EMBL" id="VDEM01000055">
    <property type="protein sequence ID" value="KAF0822513.1"/>
    <property type="molecule type" value="Genomic_DNA"/>
</dbReference>
<accession>A0A800MU34</accession>
<organism evidence="1 2">
    <name type="scientific">Cytobacillus firmus</name>
    <name type="common">Bacillus firmus</name>
    <dbReference type="NCBI Taxonomy" id="1399"/>
    <lineage>
        <taxon>Bacteria</taxon>
        <taxon>Bacillati</taxon>
        <taxon>Bacillota</taxon>
        <taxon>Bacilli</taxon>
        <taxon>Bacillales</taxon>
        <taxon>Bacillaceae</taxon>
        <taxon>Cytobacillus</taxon>
    </lineage>
</organism>
<proteinExistence type="predicted"/>
<comment type="caution">
    <text evidence="1">The sequence shown here is derived from an EMBL/GenBank/DDBJ whole genome shotgun (WGS) entry which is preliminary data.</text>
</comment>
<dbReference type="OrthoDB" id="886754at2"/>
<reference evidence="1 2" key="1">
    <citation type="journal article" date="2020" name="G3 (Bethesda)">
        <title>Whole Genome Sequencing and Comparative Genomics of Two Nematicidal Bacillus Strains Reveals a Wide Range of Possible Virulence Factors.</title>
        <authorList>
            <person name="Susic N."/>
            <person name="Janezic S."/>
            <person name="Rupnik M."/>
            <person name="Geric Stare B."/>
        </authorList>
    </citation>
    <scope>NUCLEOTIDE SEQUENCE [LARGE SCALE GENOMIC DNA]</scope>
    <source>
        <strain evidence="1 2">I-1582</strain>
    </source>
</reference>